<feature type="compositionally biased region" description="Pro residues" evidence="1">
    <location>
        <begin position="59"/>
        <end position="68"/>
    </location>
</feature>
<feature type="compositionally biased region" description="Low complexity" evidence="1">
    <location>
        <begin position="69"/>
        <end position="95"/>
    </location>
</feature>
<keyword evidence="2" id="KW-0732">Signal</keyword>
<evidence type="ECO:0000256" key="1">
    <source>
        <dbReference type="SAM" id="MobiDB-lite"/>
    </source>
</evidence>
<reference evidence="5" key="1">
    <citation type="submission" date="2014-04" db="EMBL/GenBank/DDBJ databases">
        <title>Evolutionary Origins and Diversification of the Mycorrhizal Mutualists.</title>
        <authorList>
            <consortium name="DOE Joint Genome Institute"/>
            <consortium name="Mycorrhizal Genomics Consortium"/>
            <person name="Kohler A."/>
            <person name="Kuo A."/>
            <person name="Nagy L.G."/>
            <person name="Floudas D."/>
            <person name="Copeland A."/>
            <person name="Barry K.W."/>
            <person name="Cichocki N."/>
            <person name="Veneault-Fourrey C."/>
            <person name="LaButti K."/>
            <person name="Lindquist E.A."/>
            <person name="Lipzen A."/>
            <person name="Lundell T."/>
            <person name="Morin E."/>
            <person name="Murat C."/>
            <person name="Riley R."/>
            <person name="Ohm R."/>
            <person name="Sun H."/>
            <person name="Tunlid A."/>
            <person name="Henrissat B."/>
            <person name="Grigoriev I.V."/>
            <person name="Hibbett D.S."/>
            <person name="Martin F."/>
        </authorList>
    </citation>
    <scope>NUCLEOTIDE SEQUENCE [LARGE SCALE GENOMIC DNA]</scope>
    <source>
        <strain evidence="5">FD-334 SS-4</strain>
    </source>
</reference>
<proteinExistence type="predicted"/>
<feature type="domain" description="Asl1-like glycosyl hydrolase catalytic" evidence="3">
    <location>
        <begin position="173"/>
        <end position="377"/>
    </location>
</feature>
<evidence type="ECO:0000256" key="2">
    <source>
        <dbReference type="SAM" id="SignalP"/>
    </source>
</evidence>
<organism evidence="4 5">
    <name type="scientific">Hypholoma sublateritium (strain FD-334 SS-4)</name>
    <dbReference type="NCBI Taxonomy" id="945553"/>
    <lineage>
        <taxon>Eukaryota</taxon>
        <taxon>Fungi</taxon>
        <taxon>Dikarya</taxon>
        <taxon>Basidiomycota</taxon>
        <taxon>Agaricomycotina</taxon>
        <taxon>Agaricomycetes</taxon>
        <taxon>Agaricomycetidae</taxon>
        <taxon>Agaricales</taxon>
        <taxon>Agaricineae</taxon>
        <taxon>Strophariaceae</taxon>
        <taxon>Hypholoma</taxon>
    </lineage>
</organism>
<dbReference type="GO" id="GO:0009277">
    <property type="term" value="C:fungal-type cell wall"/>
    <property type="evidence" value="ECO:0007669"/>
    <property type="project" value="TreeGrafter"/>
</dbReference>
<feature type="signal peptide" evidence="2">
    <location>
        <begin position="1"/>
        <end position="23"/>
    </location>
</feature>
<dbReference type="Pfam" id="PF11790">
    <property type="entry name" value="Glyco_hydro_cc"/>
    <property type="match status" value="1"/>
</dbReference>
<accession>A0A0D2LL40</accession>
<evidence type="ECO:0000313" key="5">
    <source>
        <dbReference type="Proteomes" id="UP000054270"/>
    </source>
</evidence>
<dbReference type="EMBL" id="KN817521">
    <property type="protein sequence ID" value="KJA28582.1"/>
    <property type="molecule type" value="Genomic_DNA"/>
</dbReference>
<feature type="compositionally biased region" description="Low complexity" evidence="1">
    <location>
        <begin position="108"/>
        <end position="139"/>
    </location>
</feature>
<keyword evidence="5" id="KW-1185">Reference proteome</keyword>
<dbReference type="GO" id="GO:0016787">
    <property type="term" value="F:hydrolase activity"/>
    <property type="evidence" value="ECO:0007669"/>
    <property type="project" value="UniProtKB-KW"/>
</dbReference>
<gene>
    <name evidence="4" type="ORF">HYPSUDRAFT_129533</name>
</gene>
<evidence type="ECO:0000313" key="4">
    <source>
        <dbReference type="EMBL" id="KJA28582.1"/>
    </source>
</evidence>
<feature type="region of interest" description="Disordered" evidence="1">
    <location>
        <begin position="23"/>
        <end position="165"/>
    </location>
</feature>
<name>A0A0D2LL40_HYPSF</name>
<dbReference type="GO" id="GO:0071966">
    <property type="term" value="P:fungal-type cell wall polysaccharide metabolic process"/>
    <property type="evidence" value="ECO:0007669"/>
    <property type="project" value="TreeGrafter"/>
</dbReference>
<keyword evidence="4" id="KW-0378">Hydrolase</keyword>
<sequence>MLARVSFWALIAISLNAAVRVQAAPTTDTSVSSSTVSSSSSITSRSEPSSVTSSTTTSAPPPPPPPPTSKSTSSSHSTSTSTHAVPSSTSHSASAPAPPPSPSPSPSPTSLSSTTSTSTSSSSASTSSTSTASQSSTSGAPPPVNSTVPLVPPGNGKKNPKRGLGYAGSVPGDVINANQTNSVISWLYNWASVSPDYLATSNIPYIPMQWGSVGASDFGNEVETQSATTILVCCFIISLTFNEPDFVNEANMDPVAAAGVWMQYIQPLKAKGVRLGGPAVTASSTGQPWLASFLAACTNCTIDFLPLHWYGEGVEGFYSYIFQVHATYPQYPIWITEFADTSGNDTEVASFLNSTITTLDTLDWVERYAWFGYFVSQLLRSVYQCRT</sequence>
<dbReference type="InterPro" id="IPR053183">
    <property type="entry name" value="ASL1"/>
</dbReference>
<dbReference type="PANTHER" id="PTHR34154:SF3">
    <property type="entry name" value="ALKALI-SENSITIVE LINKAGE PROTEIN 1"/>
    <property type="match status" value="1"/>
</dbReference>
<protein>
    <submittedName>
        <fullName evidence="4">Glycoside hydrolase family 128 protein</fullName>
    </submittedName>
</protein>
<dbReference type="OrthoDB" id="43654at2759"/>
<feature type="compositionally biased region" description="Low complexity" evidence="1">
    <location>
        <begin position="23"/>
        <end position="58"/>
    </location>
</feature>
<dbReference type="OMA" id="SHKRGVC"/>
<dbReference type="InterPro" id="IPR017853">
    <property type="entry name" value="GH"/>
</dbReference>
<dbReference type="PANTHER" id="PTHR34154">
    <property type="entry name" value="ALKALI-SENSITIVE LINKAGE PROTEIN 1"/>
    <property type="match status" value="1"/>
</dbReference>
<evidence type="ECO:0000259" key="3">
    <source>
        <dbReference type="Pfam" id="PF11790"/>
    </source>
</evidence>
<dbReference type="STRING" id="945553.A0A0D2LL40"/>
<dbReference type="AlphaFoldDB" id="A0A0D2LL40"/>
<feature type="compositionally biased region" description="Pro residues" evidence="1">
    <location>
        <begin position="96"/>
        <end position="107"/>
    </location>
</feature>
<dbReference type="InterPro" id="IPR024655">
    <property type="entry name" value="Asl1_glyco_hydro_catalytic"/>
</dbReference>
<dbReference type="SUPFAM" id="SSF51445">
    <property type="entry name" value="(Trans)glycosidases"/>
    <property type="match status" value="1"/>
</dbReference>
<dbReference type="Gene3D" id="3.20.20.80">
    <property type="entry name" value="Glycosidases"/>
    <property type="match status" value="1"/>
</dbReference>
<dbReference type="Proteomes" id="UP000054270">
    <property type="component" value="Unassembled WGS sequence"/>
</dbReference>
<feature type="chain" id="PRO_5002263941" evidence="2">
    <location>
        <begin position="24"/>
        <end position="387"/>
    </location>
</feature>